<dbReference type="EMBL" id="MWZD01000017">
    <property type="protein sequence ID" value="PRI10921.1"/>
    <property type="molecule type" value="Genomic_DNA"/>
</dbReference>
<organism evidence="2 3">
    <name type="scientific">Leucobacter massiliensis</name>
    <dbReference type="NCBI Taxonomy" id="1686285"/>
    <lineage>
        <taxon>Bacteria</taxon>
        <taxon>Bacillati</taxon>
        <taxon>Actinomycetota</taxon>
        <taxon>Actinomycetes</taxon>
        <taxon>Micrococcales</taxon>
        <taxon>Microbacteriaceae</taxon>
        <taxon>Leucobacter</taxon>
    </lineage>
</organism>
<evidence type="ECO:0000256" key="1">
    <source>
        <dbReference type="SAM" id="MobiDB-lite"/>
    </source>
</evidence>
<accession>A0A2S9QMU7</accession>
<sequence>MEFPYGSTVYRLRAGLVDDEYSGGQVAGDWDRADVLTIPGAFVAQTSTSMLADATREQALEAKSLYCEGEFDVQKGDRVFTGTFDPPLPEGVRSIPAGTELLGEVYSIDGIPPAADTNPFTGWTPPREIPLTRAVG</sequence>
<keyword evidence="3" id="KW-1185">Reference proteome</keyword>
<dbReference type="Proteomes" id="UP000238650">
    <property type="component" value="Unassembled WGS sequence"/>
</dbReference>
<evidence type="ECO:0000313" key="2">
    <source>
        <dbReference type="EMBL" id="PRI10921.1"/>
    </source>
</evidence>
<proteinExistence type="predicted"/>
<reference evidence="2 3" key="1">
    <citation type="journal article" date="2017" name="New Microbes New Infect">
        <title>Genome sequence of 'Leucobacter massiliensis' sp. nov. isolated from human pharynx after travel to the 2014 Hajj.</title>
        <authorList>
            <person name="Leangapichart T."/>
            <person name="Gautret P."/>
            <person name="Nguyen T.T."/>
            <person name="Armstrong N."/>
            <person name="Rolain J.M."/>
        </authorList>
    </citation>
    <scope>NUCLEOTIDE SEQUENCE [LARGE SCALE GENOMIC DNA]</scope>
    <source>
        <strain evidence="2 3">122RC15</strain>
    </source>
</reference>
<comment type="caution">
    <text evidence="2">The sequence shown here is derived from an EMBL/GenBank/DDBJ whole genome shotgun (WGS) entry which is preliminary data.</text>
</comment>
<evidence type="ECO:0000313" key="3">
    <source>
        <dbReference type="Proteomes" id="UP000238650"/>
    </source>
</evidence>
<protein>
    <submittedName>
        <fullName evidence="2">Uncharacterized protein</fullName>
    </submittedName>
</protein>
<dbReference type="AlphaFoldDB" id="A0A2S9QMU7"/>
<gene>
    <name evidence="2" type="ORF">B4915_08535</name>
</gene>
<dbReference type="RefSeq" id="WP_105805382.1">
    <property type="nucleotide sequence ID" value="NZ_MWZD01000017.1"/>
</dbReference>
<dbReference type="OrthoDB" id="4555285at2"/>
<name>A0A2S9QMU7_9MICO</name>
<feature type="region of interest" description="Disordered" evidence="1">
    <location>
        <begin position="117"/>
        <end position="136"/>
    </location>
</feature>